<sequence length="192" mass="22089">MDRRILKSREAIVEAFVALMAEKNFEQITINEISERANVSRGTVYLHYTDKFDLLDQCIKSHLVELIESFLPCGATGIFPSKASLLHTFQYLGQHAFFYAAVLANKGVPMFRYRLQAALLRGLDKQIDMNGINRDMNKEMLIQFLTSAIAGMIEWWITNSMPYTDVEVVEQLWALMERNQMVPQPFDKGMTI</sequence>
<protein>
    <submittedName>
        <fullName evidence="4">TetR family transcriptional regulator</fullName>
    </submittedName>
</protein>
<dbReference type="PRINTS" id="PR00455">
    <property type="entry name" value="HTHTETR"/>
</dbReference>
<keyword evidence="5" id="KW-1185">Reference proteome</keyword>
<proteinExistence type="predicted"/>
<dbReference type="PANTHER" id="PTHR43479">
    <property type="entry name" value="ACREF/ENVCD OPERON REPRESSOR-RELATED"/>
    <property type="match status" value="1"/>
</dbReference>
<reference evidence="4 5" key="1">
    <citation type="submission" date="2019-11" db="EMBL/GenBank/DDBJ databases">
        <title>Paenibacillus monticola sp. nov., a novel PGPR strain isolated from mountain sample in China.</title>
        <authorList>
            <person name="Zhao Q."/>
            <person name="Li H.-P."/>
            <person name="Zhang J.-L."/>
        </authorList>
    </citation>
    <scope>NUCLEOTIDE SEQUENCE [LARGE SCALE GENOMIC DNA]</scope>
    <source>
        <strain evidence="4 5">LC-T2</strain>
    </source>
</reference>
<gene>
    <name evidence="4" type="ORF">GJB61_19115</name>
</gene>
<feature type="DNA-binding region" description="H-T-H motif" evidence="2">
    <location>
        <begin position="29"/>
        <end position="48"/>
    </location>
</feature>
<evidence type="ECO:0000259" key="3">
    <source>
        <dbReference type="PROSITE" id="PS50977"/>
    </source>
</evidence>
<dbReference type="Pfam" id="PF00440">
    <property type="entry name" value="TetR_N"/>
    <property type="match status" value="1"/>
</dbReference>
<evidence type="ECO:0000313" key="5">
    <source>
        <dbReference type="Proteomes" id="UP000463051"/>
    </source>
</evidence>
<dbReference type="Gene3D" id="1.10.357.10">
    <property type="entry name" value="Tetracycline Repressor, domain 2"/>
    <property type="match status" value="1"/>
</dbReference>
<dbReference type="InterPro" id="IPR009057">
    <property type="entry name" value="Homeodomain-like_sf"/>
</dbReference>
<organism evidence="4 5">
    <name type="scientific">Paenibacillus monticola</name>
    <dbReference type="NCBI Taxonomy" id="2666075"/>
    <lineage>
        <taxon>Bacteria</taxon>
        <taxon>Bacillati</taxon>
        <taxon>Bacillota</taxon>
        <taxon>Bacilli</taxon>
        <taxon>Bacillales</taxon>
        <taxon>Paenibacillaceae</taxon>
        <taxon>Paenibacillus</taxon>
    </lineage>
</organism>
<keyword evidence="1 2" id="KW-0238">DNA-binding</keyword>
<dbReference type="Proteomes" id="UP000463051">
    <property type="component" value="Unassembled WGS sequence"/>
</dbReference>
<feature type="domain" description="HTH tetR-type" evidence="3">
    <location>
        <begin position="6"/>
        <end position="66"/>
    </location>
</feature>
<dbReference type="EMBL" id="WJXB01000007">
    <property type="protein sequence ID" value="MRN55093.1"/>
    <property type="molecule type" value="Genomic_DNA"/>
</dbReference>
<dbReference type="RefSeq" id="WP_154120600.1">
    <property type="nucleotide sequence ID" value="NZ_WJXB01000007.1"/>
</dbReference>
<dbReference type="GO" id="GO:0003677">
    <property type="term" value="F:DNA binding"/>
    <property type="evidence" value="ECO:0007669"/>
    <property type="project" value="UniProtKB-UniRule"/>
</dbReference>
<dbReference type="Pfam" id="PF14278">
    <property type="entry name" value="TetR_C_8"/>
    <property type="match status" value="1"/>
</dbReference>
<name>A0A7X2H7X2_9BACL</name>
<dbReference type="SUPFAM" id="SSF46689">
    <property type="entry name" value="Homeodomain-like"/>
    <property type="match status" value="1"/>
</dbReference>
<dbReference type="PANTHER" id="PTHR43479:SF7">
    <property type="entry name" value="TETR-FAMILY TRANSCRIPTIONAL REGULATOR"/>
    <property type="match status" value="1"/>
</dbReference>
<evidence type="ECO:0000256" key="1">
    <source>
        <dbReference type="ARBA" id="ARBA00023125"/>
    </source>
</evidence>
<evidence type="ECO:0000313" key="4">
    <source>
        <dbReference type="EMBL" id="MRN55093.1"/>
    </source>
</evidence>
<accession>A0A7X2H7X2</accession>
<dbReference type="AlphaFoldDB" id="A0A7X2H7X2"/>
<evidence type="ECO:0000256" key="2">
    <source>
        <dbReference type="PROSITE-ProRule" id="PRU00335"/>
    </source>
</evidence>
<dbReference type="InterPro" id="IPR001647">
    <property type="entry name" value="HTH_TetR"/>
</dbReference>
<comment type="caution">
    <text evidence="4">The sequence shown here is derived from an EMBL/GenBank/DDBJ whole genome shotgun (WGS) entry which is preliminary data.</text>
</comment>
<dbReference type="PROSITE" id="PS50977">
    <property type="entry name" value="HTH_TETR_2"/>
    <property type="match status" value="1"/>
</dbReference>
<dbReference type="InterPro" id="IPR039532">
    <property type="entry name" value="TetR_C_Firmicutes"/>
</dbReference>
<dbReference type="InterPro" id="IPR050624">
    <property type="entry name" value="HTH-type_Tx_Regulator"/>
</dbReference>